<dbReference type="Proteomes" id="UP000050277">
    <property type="component" value="Unassembled WGS sequence"/>
</dbReference>
<feature type="transmembrane region" description="Helical" evidence="9">
    <location>
        <begin position="171"/>
        <end position="195"/>
    </location>
</feature>
<dbReference type="GO" id="GO:0015385">
    <property type="term" value="F:sodium:proton antiporter activity"/>
    <property type="evidence" value="ECO:0007669"/>
    <property type="project" value="UniProtKB-UniRule"/>
</dbReference>
<keyword evidence="2 9" id="KW-0050">Antiport</keyword>
<evidence type="ECO:0000256" key="5">
    <source>
        <dbReference type="ARBA" id="ARBA00022989"/>
    </source>
</evidence>
<keyword evidence="3 9" id="KW-1003">Cell membrane</keyword>
<dbReference type="AlphaFoldDB" id="A0A0P6YGY0"/>
<dbReference type="NCBIfam" id="TIGR00773">
    <property type="entry name" value="NhaA"/>
    <property type="match status" value="1"/>
</dbReference>
<evidence type="ECO:0000256" key="9">
    <source>
        <dbReference type="HAMAP-Rule" id="MF_01844"/>
    </source>
</evidence>
<comment type="subcellular location">
    <subcellularLocation>
        <location evidence="1">Cell inner membrane</location>
        <topology evidence="1">Multi-pass membrane protein</topology>
    </subcellularLocation>
    <subcellularLocation>
        <location evidence="9">Cell membrane</location>
        <topology evidence="9">Multi-pass membrane protein</topology>
    </subcellularLocation>
</comment>
<evidence type="ECO:0000313" key="10">
    <source>
        <dbReference type="EMBL" id="KPL91472.1"/>
    </source>
</evidence>
<name>A0A0P6YGY0_9CHLR</name>
<dbReference type="GO" id="GO:0006885">
    <property type="term" value="P:regulation of pH"/>
    <property type="evidence" value="ECO:0007669"/>
    <property type="project" value="UniProtKB-UniRule"/>
</dbReference>
<evidence type="ECO:0000256" key="8">
    <source>
        <dbReference type="ARBA" id="ARBA00023201"/>
    </source>
</evidence>
<dbReference type="EMBL" id="LGKP01000005">
    <property type="protein sequence ID" value="KPL91472.1"/>
    <property type="molecule type" value="Genomic_DNA"/>
</dbReference>
<dbReference type="HAMAP" id="MF_01844">
    <property type="entry name" value="NhaA"/>
    <property type="match status" value="1"/>
</dbReference>
<feature type="transmembrane region" description="Helical" evidence="9">
    <location>
        <begin position="146"/>
        <end position="164"/>
    </location>
</feature>
<feature type="transmembrane region" description="Helical" evidence="9">
    <location>
        <begin position="201"/>
        <end position="218"/>
    </location>
</feature>
<evidence type="ECO:0000256" key="6">
    <source>
        <dbReference type="ARBA" id="ARBA00023053"/>
    </source>
</evidence>
<feature type="transmembrane region" description="Helical" evidence="9">
    <location>
        <begin position="423"/>
        <end position="443"/>
    </location>
</feature>
<gene>
    <name evidence="9" type="primary">nhaA</name>
    <name evidence="10" type="ORF">SE18_02145</name>
</gene>
<dbReference type="InterPro" id="IPR004670">
    <property type="entry name" value="NhaA"/>
</dbReference>
<evidence type="ECO:0000256" key="2">
    <source>
        <dbReference type="ARBA" id="ARBA00022449"/>
    </source>
</evidence>
<dbReference type="PANTHER" id="PTHR30341:SF0">
    <property type="entry name" value="NA(+)_H(+) ANTIPORTER NHAA"/>
    <property type="match status" value="1"/>
</dbReference>
<dbReference type="GO" id="GO:0005886">
    <property type="term" value="C:plasma membrane"/>
    <property type="evidence" value="ECO:0007669"/>
    <property type="project" value="UniProtKB-SubCell"/>
</dbReference>
<keyword evidence="11" id="KW-1185">Reference proteome</keyword>
<reference evidence="10 11" key="1">
    <citation type="submission" date="2015-07" db="EMBL/GenBank/DDBJ databases">
        <title>Whole genome sequence of Herpetosiphon geysericola DSM 7119.</title>
        <authorList>
            <person name="Hemp J."/>
            <person name="Ward L.M."/>
            <person name="Pace L.A."/>
            <person name="Fischer W.W."/>
        </authorList>
    </citation>
    <scope>NUCLEOTIDE SEQUENCE [LARGE SCALE GENOMIC DNA]</scope>
    <source>
        <strain evidence="10 11">DSM 7119</strain>
    </source>
</reference>
<evidence type="ECO:0000256" key="1">
    <source>
        <dbReference type="ARBA" id="ARBA00004429"/>
    </source>
</evidence>
<feature type="transmembrane region" description="Helical" evidence="9">
    <location>
        <begin position="225"/>
        <end position="255"/>
    </location>
</feature>
<keyword evidence="7 9" id="KW-0472">Membrane</keyword>
<keyword evidence="9" id="KW-0813">Transport</keyword>
<protein>
    <recommendedName>
        <fullName evidence="9">Na(+)/H(+) antiporter NhaA</fullName>
    </recommendedName>
    <alternativeName>
        <fullName evidence="9">Sodium/proton antiporter NhaA</fullName>
    </alternativeName>
</protein>
<evidence type="ECO:0000313" key="11">
    <source>
        <dbReference type="Proteomes" id="UP000050277"/>
    </source>
</evidence>
<dbReference type="PANTHER" id="PTHR30341">
    <property type="entry name" value="SODIUM ION/PROTON ANTIPORTER NHAA-RELATED"/>
    <property type="match status" value="1"/>
</dbReference>
<dbReference type="Pfam" id="PF06965">
    <property type="entry name" value="Na_H_antiport_1"/>
    <property type="match status" value="1"/>
</dbReference>
<feature type="transmembrane region" description="Helical" evidence="9">
    <location>
        <begin position="29"/>
        <end position="51"/>
    </location>
</feature>
<feature type="transmembrane region" description="Helical" evidence="9">
    <location>
        <begin position="112"/>
        <end position="134"/>
    </location>
</feature>
<sequence>MASPPTSSRPASHWSDTPLARVLTPMQEFMHYAQAGGIALIAVTIIALLLANTGMHQQYESLLATYAGINLGLFEVKLSIHHWINDGLMAIFFLFIGLEIKREVLVGELARLRVAALPIIAAIGGAVVPAAIYAVLNRGGTGSSGWGIPMATDIAFALGCLALLGSRVPAALKIFLTAVAIVDDLIAVIVIAIFYTAELNLGALLVGIGLLLLLMAANRLGIRTLLVYLVVGVGVWLAFLASGIHATLAGVAVALTIPARFRIDGAAFRARAHALVEGFPVTTDATALMLTDEQQQQTVLELEDLCEHVQAPLQKLEHRLHGWITWCIMPIFALANAGVVVSLSTLHGPAIPIVLGVVFGLVLGKPIGLVGASWLAVRSGWVELPEGVTWGHMLGAGMLAGIGFTMSMFLATLGLPTPEAQTAAKLAILLASLIAGGGGMLILRRMPQPRTNDKKSQ</sequence>
<evidence type="ECO:0000256" key="3">
    <source>
        <dbReference type="ARBA" id="ARBA00022475"/>
    </source>
</evidence>
<dbReference type="RefSeq" id="WP_054532769.1">
    <property type="nucleotide sequence ID" value="NZ_LGKP01000005.1"/>
</dbReference>
<feature type="transmembrane region" description="Helical" evidence="9">
    <location>
        <begin position="389"/>
        <end position="411"/>
    </location>
</feature>
<keyword evidence="8 9" id="KW-0739">Sodium transport</keyword>
<dbReference type="Gene3D" id="1.20.1530.10">
    <property type="entry name" value="Na+/H+ antiporter like domain"/>
    <property type="match status" value="1"/>
</dbReference>
<organism evidence="10 11">
    <name type="scientific">Herpetosiphon geysericola</name>
    <dbReference type="NCBI Taxonomy" id="70996"/>
    <lineage>
        <taxon>Bacteria</taxon>
        <taxon>Bacillati</taxon>
        <taxon>Chloroflexota</taxon>
        <taxon>Chloroflexia</taxon>
        <taxon>Herpetosiphonales</taxon>
        <taxon>Herpetosiphonaceae</taxon>
        <taxon>Herpetosiphon</taxon>
    </lineage>
</organism>
<dbReference type="PATRIC" id="fig|70996.4.peg.1313"/>
<dbReference type="STRING" id="70996.SE18_02145"/>
<evidence type="ECO:0000256" key="4">
    <source>
        <dbReference type="ARBA" id="ARBA00022692"/>
    </source>
</evidence>
<proteinExistence type="inferred from homology"/>
<keyword evidence="5 9" id="KW-1133">Transmembrane helix</keyword>
<evidence type="ECO:0000256" key="7">
    <source>
        <dbReference type="ARBA" id="ARBA00023136"/>
    </source>
</evidence>
<feature type="transmembrane region" description="Helical" evidence="9">
    <location>
        <begin position="323"/>
        <end position="346"/>
    </location>
</feature>
<comment type="similarity">
    <text evidence="9">Belongs to the NhaA Na(+)/H(+) (TC 2.A.33) antiporter family.</text>
</comment>
<keyword evidence="9" id="KW-0406">Ion transport</keyword>
<dbReference type="OrthoDB" id="9808135at2"/>
<comment type="catalytic activity">
    <reaction evidence="9">
        <text>Na(+)(in) + 2 H(+)(out) = Na(+)(out) + 2 H(+)(in)</text>
        <dbReference type="Rhea" id="RHEA:29251"/>
        <dbReference type="ChEBI" id="CHEBI:15378"/>
        <dbReference type="ChEBI" id="CHEBI:29101"/>
    </reaction>
</comment>
<comment type="function">
    <text evidence="9">Na(+)/H(+) antiporter that extrudes sodium in exchange for external protons.</text>
</comment>
<accession>A0A0P6YGY0</accession>
<feature type="transmembrane region" description="Helical" evidence="9">
    <location>
        <begin position="353"/>
        <end position="377"/>
    </location>
</feature>
<dbReference type="InterPro" id="IPR023171">
    <property type="entry name" value="Na/H_antiporter_dom_sf"/>
</dbReference>
<keyword evidence="4 9" id="KW-0812">Transmembrane</keyword>
<comment type="caution">
    <text evidence="10">The sequence shown here is derived from an EMBL/GenBank/DDBJ whole genome shotgun (WGS) entry which is preliminary data.</text>
</comment>
<keyword evidence="6 9" id="KW-0915">Sodium</keyword>